<proteinExistence type="predicted"/>
<sequence>MLFSVTLLYMALEVVGLMCLPLQKQDDRMDTFKNLLNITVGRIDNYMRQHGTSNIVFESAMNSKITGLATIWADLGVLQKSLQGTVYEQLREDVTGMQERVQFMSQAKNCTVLNDPPVQASIATQQSLMEGKQYMNTLKLNWDKFDIC</sequence>
<gene>
    <name evidence="1" type="ORF">DPEC_G00115050</name>
</gene>
<protein>
    <submittedName>
        <fullName evidence="1">Uncharacterized protein</fullName>
    </submittedName>
</protein>
<name>A0ACC2GTU5_DALPE</name>
<evidence type="ECO:0000313" key="1">
    <source>
        <dbReference type="EMBL" id="KAJ8007199.1"/>
    </source>
</evidence>
<organism evidence="1 2">
    <name type="scientific">Dallia pectoralis</name>
    <name type="common">Alaska blackfish</name>
    <dbReference type="NCBI Taxonomy" id="75939"/>
    <lineage>
        <taxon>Eukaryota</taxon>
        <taxon>Metazoa</taxon>
        <taxon>Chordata</taxon>
        <taxon>Craniata</taxon>
        <taxon>Vertebrata</taxon>
        <taxon>Euteleostomi</taxon>
        <taxon>Actinopterygii</taxon>
        <taxon>Neopterygii</taxon>
        <taxon>Teleostei</taxon>
        <taxon>Protacanthopterygii</taxon>
        <taxon>Esociformes</taxon>
        <taxon>Umbridae</taxon>
        <taxon>Dallia</taxon>
    </lineage>
</organism>
<reference evidence="1" key="1">
    <citation type="submission" date="2021-05" db="EMBL/GenBank/DDBJ databases">
        <authorList>
            <person name="Pan Q."/>
            <person name="Jouanno E."/>
            <person name="Zahm M."/>
            <person name="Klopp C."/>
            <person name="Cabau C."/>
            <person name="Louis A."/>
            <person name="Berthelot C."/>
            <person name="Parey E."/>
            <person name="Roest Crollius H."/>
            <person name="Montfort J."/>
            <person name="Robinson-Rechavi M."/>
            <person name="Bouchez O."/>
            <person name="Lampietro C."/>
            <person name="Lopez Roques C."/>
            <person name="Donnadieu C."/>
            <person name="Postlethwait J."/>
            <person name="Bobe J."/>
            <person name="Dillon D."/>
            <person name="Chandos A."/>
            <person name="von Hippel F."/>
            <person name="Guiguen Y."/>
        </authorList>
    </citation>
    <scope>NUCLEOTIDE SEQUENCE</scope>
    <source>
        <strain evidence="1">YG-Jan2019</strain>
    </source>
</reference>
<comment type="caution">
    <text evidence="1">The sequence shown here is derived from an EMBL/GenBank/DDBJ whole genome shotgun (WGS) entry which is preliminary data.</text>
</comment>
<dbReference type="EMBL" id="CM055736">
    <property type="protein sequence ID" value="KAJ8007199.1"/>
    <property type="molecule type" value="Genomic_DNA"/>
</dbReference>
<accession>A0ACC2GTU5</accession>
<keyword evidence="2" id="KW-1185">Reference proteome</keyword>
<evidence type="ECO:0000313" key="2">
    <source>
        <dbReference type="Proteomes" id="UP001157502"/>
    </source>
</evidence>
<dbReference type="Proteomes" id="UP001157502">
    <property type="component" value="Chromosome 9"/>
</dbReference>